<evidence type="ECO:0000313" key="5">
    <source>
        <dbReference type="EMBL" id="PQA86375.1"/>
    </source>
</evidence>
<feature type="transmembrane region" description="Helical" evidence="1">
    <location>
        <begin position="89"/>
        <end position="111"/>
    </location>
</feature>
<feature type="domain" description="Protein FecR C-terminal" evidence="4">
    <location>
        <begin position="273"/>
        <end position="339"/>
    </location>
</feature>
<keyword evidence="1" id="KW-0472">Membrane</keyword>
<feature type="domain" description="FecR N-terminal" evidence="3">
    <location>
        <begin position="17"/>
        <end position="55"/>
    </location>
</feature>
<dbReference type="PIRSF" id="PIRSF018266">
    <property type="entry name" value="FecR"/>
    <property type="match status" value="1"/>
</dbReference>
<dbReference type="InterPro" id="IPR012373">
    <property type="entry name" value="Ferrdict_sens_TM"/>
</dbReference>
<dbReference type="InterPro" id="IPR032508">
    <property type="entry name" value="FecR_C"/>
</dbReference>
<dbReference type="Pfam" id="PF16220">
    <property type="entry name" value="DUF4880"/>
    <property type="match status" value="1"/>
</dbReference>
<dbReference type="RefSeq" id="WP_104831587.1">
    <property type="nucleotide sequence ID" value="NZ_PJCH01000015.1"/>
</dbReference>
<keyword evidence="1" id="KW-1133">Transmembrane helix</keyword>
<dbReference type="PANTHER" id="PTHR30273:SF2">
    <property type="entry name" value="PROTEIN FECR"/>
    <property type="match status" value="1"/>
</dbReference>
<gene>
    <name evidence="5" type="ORF">CW354_18770</name>
</gene>
<evidence type="ECO:0000259" key="4">
    <source>
        <dbReference type="Pfam" id="PF16344"/>
    </source>
</evidence>
<evidence type="ECO:0000259" key="3">
    <source>
        <dbReference type="Pfam" id="PF16220"/>
    </source>
</evidence>
<dbReference type="Proteomes" id="UP000239504">
    <property type="component" value="Unassembled WGS sequence"/>
</dbReference>
<comment type="caution">
    <text evidence="5">The sequence shown here is derived from an EMBL/GenBank/DDBJ whole genome shotgun (WGS) entry which is preliminary data.</text>
</comment>
<organism evidence="5 6">
    <name type="scientific">Hyphococcus luteus</name>
    <dbReference type="NCBI Taxonomy" id="2058213"/>
    <lineage>
        <taxon>Bacteria</taxon>
        <taxon>Pseudomonadati</taxon>
        <taxon>Pseudomonadota</taxon>
        <taxon>Alphaproteobacteria</taxon>
        <taxon>Parvularculales</taxon>
        <taxon>Parvularculaceae</taxon>
        <taxon>Hyphococcus</taxon>
    </lineage>
</organism>
<keyword evidence="1" id="KW-0812">Transmembrane</keyword>
<dbReference type="AlphaFoldDB" id="A0A2S7K1J2"/>
<evidence type="ECO:0000259" key="2">
    <source>
        <dbReference type="Pfam" id="PF04773"/>
    </source>
</evidence>
<dbReference type="Pfam" id="PF04773">
    <property type="entry name" value="FecR"/>
    <property type="match status" value="1"/>
</dbReference>
<dbReference type="OrthoDB" id="636724at2"/>
<dbReference type="InterPro" id="IPR032623">
    <property type="entry name" value="FecR_N"/>
</dbReference>
<keyword evidence="6" id="KW-1185">Reference proteome</keyword>
<evidence type="ECO:0008006" key="7">
    <source>
        <dbReference type="Google" id="ProtNLM"/>
    </source>
</evidence>
<dbReference type="PANTHER" id="PTHR30273">
    <property type="entry name" value="PERIPLASMIC SIGNAL SENSOR AND SIGMA FACTOR ACTIVATOR FECR-RELATED"/>
    <property type="match status" value="1"/>
</dbReference>
<dbReference type="Gene3D" id="2.60.120.1440">
    <property type="match status" value="1"/>
</dbReference>
<dbReference type="InterPro" id="IPR006860">
    <property type="entry name" value="FecR"/>
</dbReference>
<evidence type="ECO:0000313" key="6">
    <source>
        <dbReference type="Proteomes" id="UP000239504"/>
    </source>
</evidence>
<protein>
    <recommendedName>
        <fullName evidence="7">FecR protein domain-containing protein</fullName>
    </recommendedName>
</protein>
<dbReference type="EMBL" id="PJCH01000015">
    <property type="protein sequence ID" value="PQA86375.1"/>
    <property type="molecule type" value="Genomic_DNA"/>
</dbReference>
<sequence length="345" mass="38286">MNNTNITLLPRFQEIEREAALWAVRLDREDVPADLFLEFEQWRNQSAQHREAAERFKDFWAGTADLDLFNDLAGTNAASHEGSRRWRRFAPAMIAASFAACGAFVYMALFAGAGFEQAYRTAVGEQQTIDLPDGSRIILNTNSALEAEFTAKARIIRLTEGEAYFEVAKNPTKPFSVETEKGTVTAVGTAFSVRVSSAEMNVLVSEGRVALSSEPLYAGASRILSAQNQKQPHSDIVEVDAGQAAVYDRQVREIKDVAEKEIEHQLDWQDGLLAFHGEPLSEVVAAISHYTDATIEIADPSLAEHRVVAYYQVGKIEPMLEALKLSANVKVERIDGRHVRLTQED</sequence>
<dbReference type="GO" id="GO:0016989">
    <property type="term" value="F:sigma factor antagonist activity"/>
    <property type="evidence" value="ECO:0007669"/>
    <property type="project" value="TreeGrafter"/>
</dbReference>
<name>A0A2S7K1J2_9PROT</name>
<accession>A0A2S7K1J2</accession>
<reference evidence="5 6" key="1">
    <citation type="submission" date="2017-12" db="EMBL/GenBank/DDBJ databases">
        <authorList>
            <person name="Hurst M.R.H."/>
        </authorList>
    </citation>
    <scope>NUCLEOTIDE SEQUENCE [LARGE SCALE GENOMIC DNA]</scope>
    <source>
        <strain evidence="5 6">SY-3-19</strain>
    </source>
</reference>
<evidence type="ECO:0000256" key="1">
    <source>
        <dbReference type="SAM" id="Phobius"/>
    </source>
</evidence>
<feature type="domain" description="FecR protein" evidence="2">
    <location>
        <begin position="118"/>
        <end position="209"/>
    </location>
</feature>
<dbReference type="Pfam" id="PF16344">
    <property type="entry name" value="FecR_C"/>
    <property type="match status" value="1"/>
</dbReference>
<dbReference type="Gene3D" id="3.55.50.30">
    <property type="match status" value="1"/>
</dbReference>
<proteinExistence type="predicted"/>